<proteinExistence type="predicted"/>
<organism evidence="1 2">
    <name type="scientific">Vibrio cholerae</name>
    <dbReference type="NCBI Taxonomy" id="666"/>
    <lineage>
        <taxon>Bacteria</taxon>
        <taxon>Pseudomonadati</taxon>
        <taxon>Pseudomonadota</taxon>
        <taxon>Gammaproteobacteria</taxon>
        <taxon>Vibrionales</taxon>
        <taxon>Vibrionaceae</taxon>
        <taxon>Vibrio</taxon>
    </lineage>
</organism>
<dbReference type="Proteomes" id="UP000046067">
    <property type="component" value="Unassembled WGS sequence"/>
</dbReference>
<accession>A0A655WZH9</accession>
<evidence type="ECO:0000313" key="2">
    <source>
        <dbReference type="Proteomes" id="UP000046067"/>
    </source>
</evidence>
<protein>
    <submittedName>
        <fullName evidence="1">Uncharacterized protein</fullName>
    </submittedName>
</protein>
<sequence>MNLRSNRSNPAMYQKGRLGRLHLARYRDHGKCWHRRLIYRCCPAPIQGCSTHEYCCYLWCVAYRPYTKSHNPDGFPLGFSLWCKLLLRLRQ</sequence>
<name>A0A655WZH9_VIBCL</name>
<dbReference type="EMBL" id="CWQJ01000008">
    <property type="protein sequence ID" value="CSC02380.1"/>
    <property type="molecule type" value="Genomic_DNA"/>
</dbReference>
<gene>
    <name evidence="1" type="ORF">ERS013201_01576</name>
</gene>
<reference evidence="1 2" key="1">
    <citation type="submission" date="2015-07" db="EMBL/GenBank/DDBJ databases">
        <authorList>
            <consortium name="Pathogen Informatics"/>
        </authorList>
    </citation>
    <scope>NUCLEOTIDE SEQUENCE [LARGE SCALE GENOMIC DNA]</scope>
    <source>
        <strain evidence="1 2">A325</strain>
    </source>
</reference>
<dbReference type="AlphaFoldDB" id="A0A655WZH9"/>
<evidence type="ECO:0000313" key="1">
    <source>
        <dbReference type="EMBL" id="CSC02380.1"/>
    </source>
</evidence>